<dbReference type="GeneTree" id="ENSGT00940000153737"/>
<reference evidence="4" key="1">
    <citation type="submission" date="2025-08" db="UniProtKB">
        <authorList>
            <consortium name="Ensembl"/>
        </authorList>
    </citation>
    <scope>IDENTIFICATION</scope>
</reference>
<feature type="domain" description="BCL-6 corepressor PCGF1 binding" evidence="3">
    <location>
        <begin position="66"/>
        <end position="184"/>
    </location>
</feature>
<protein>
    <recommendedName>
        <fullName evidence="3">BCL-6 corepressor PCGF1 binding domain-containing protein</fullName>
    </recommendedName>
</protein>
<feature type="region of interest" description="Disordered" evidence="2">
    <location>
        <begin position="141"/>
        <end position="162"/>
    </location>
</feature>
<proteinExistence type="inferred from homology"/>
<dbReference type="GO" id="GO:0000122">
    <property type="term" value="P:negative regulation of transcription by RNA polymerase II"/>
    <property type="evidence" value="ECO:0007669"/>
    <property type="project" value="TreeGrafter"/>
</dbReference>
<dbReference type="Gene3D" id="3.10.260.40">
    <property type="entry name" value="BCL-6 corepressor, PCGF1 binding domain"/>
    <property type="match status" value="1"/>
</dbReference>
<feature type="region of interest" description="Disordered" evidence="2">
    <location>
        <begin position="182"/>
        <end position="204"/>
    </location>
</feature>
<dbReference type="PANTHER" id="PTHR24117">
    <property type="entry name" value="AGAP007537-PB"/>
    <property type="match status" value="1"/>
</dbReference>
<dbReference type="InterPro" id="IPR038227">
    <property type="entry name" value="PUFD_som_sf"/>
</dbReference>
<dbReference type="Ensembl" id="ENSFHET00000023590.1">
    <property type="protein sequence ID" value="ENSFHEP00000015475.1"/>
    <property type="gene ID" value="ENSFHEG00000017089.1"/>
</dbReference>
<evidence type="ECO:0000313" key="5">
    <source>
        <dbReference type="Proteomes" id="UP000265000"/>
    </source>
</evidence>
<evidence type="ECO:0000256" key="2">
    <source>
        <dbReference type="SAM" id="MobiDB-lite"/>
    </source>
</evidence>
<dbReference type="STRING" id="8078.ENSFHEP00000015475"/>
<dbReference type="PANTHER" id="PTHR24117:SF6">
    <property type="entry name" value="BCL-6 COREPRESSOR-LIKE PROTEIN 1"/>
    <property type="match status" value="1"/>
</dbReference>
<feature type="compositionally biased region" description="Acidic residues" evidence="2">
    <location>
        <begin position="184"/>
        <end position="193"/>
    </location>
</feature>
<organism evidence="4 5">
    <name type="scientific">Fundulus heteroclitus</name>
    <name type="common">Killifish</name>
    <name type="synonym">Mummichog</name>
    <dbReference type="NCBI Taxonomy" id="8078"/>
    <lineage>
        <taxon>Eukaryota</taxon>
        <taxon>Metazoa</taxon>
        <taxon>Chordata</taxon>
        <taxon>Craniata</taxon>
        <taxon>Vertebrata</taxon>
        <taxon>Euteleostomi</taxon>
        <taxon>Actinopterygii</taxon>
        <taxon>Neopterygii</taxon>
        <taxon>Teleostei</taxon>
        <taxon>Neoteleostei</taxon>
        <taxon>Acanthomorphata</taxon>
        <taxon>Ovalentaria</taxon>
        <taxon>Atherinomorphae</taxon>
        <taxon>Cyprinodontiformes</taxon>
        <taxon>Fundulidae</taxon>
        <taxon>Fundulus</taxon>
    </lineage>
</organism>
<sequence length="204" mass="23406">MKTFLTEYFSDLEGRSEKDPSLPWDFYGSSLFETDQEPCWDFLLSEQNQEPEENGDANPERDSDADCLLFEFSSEPLLPCYHVQVSLTQGFCNWFLLADVLKRLKMSARIFRARYPHFEVVSLSQAELCRQVSVSQVSAALASPQRGKNKDKDKEEEEEGPVELVCCVPELQRLLGSSVHILQEEEEEEEEEEALKPTGKSRSR</sequence>
<comment type="similarity">
    <text evidence="1">Belongs to the BCOR family.</text>
</comment>
<reference evidence="4" key="2">
    <citation type="submission" date="2025-09" db="UniProtKB">
        <authorList>
            <consortium name="Ensembl"/>
        </authorList>
    </citation>
    <scope>IDENTIFICATION</scope>
</reference>
<dbReference type="InterPro" id="IPR032365">
    <property type="entry name" value="PUFD"/>
</dbReference>
<keyword evidence="5" id="KW-1185">Reference proteome</keyword>
<dbReference type="Proteomes" id="UP000265000">
    <property type="component" value="Unplaced"/>
</dbReference>
<dbReference type="AlphaFoldDB" id="A0A3Q2TH72"/>
<name>A0A3Q2TH72_FUNHE</name>
<dbReference type="Pfam" id="PF16553">
    <property type="entry name" value="PUFD"/>
    <property type="match status" value="1"/>
</dbReference>
<evidence type="ECO:0000313" key="4">
    <source>
        <dbReference type="Ensembl" id="ENSFHEP00000015475.1"/>
    </source>
</evidence>
<dbReference type="InterPro" id="IPR047144">
    <property type="entry name" value="BCOR-like"/>
</dbReference>
<evidence type="ECO:0000256" key="1">
    <source>
        <dbReference type="ARBA" id="ARBA00034703"/>
    </source>
</evidence>
<dbReference type="GO" id="GO:0003714">
    <property type="term" value="F:transcription corepressor activity"/>
    <property type="evidence" value="ECO:0007669"/>
    <property type="project" value="TreeGrafter"/>
</dbReference>
<accession>A0A3Q2TH72</accession>
<dbReference type="GO" id="GO:0005634">
    <property type="term" value="C:nucleus"/>
    <property type="evidence" value="ECO:0007669"/>
    <property type="project" value="TreeGrafter"/>
</dbReference>
<evidence type="ECO:0000259" key="3">
    <source>
        <dbReference type="Pfam" id="PF16553"/>
    </source>
</evidence>